<dbReference type="Proteomes" id="UP000254326">
    <property type="component" value="Unassembled WGS sequence"/>
</dbReference>
<dbReference type="EMBL" id="QKRA01000003">
    <property type="protein sequence ID" value="RDL44322.1"/>
    <property type="molecule type" value="Genomic_DNA"/>
</dbReference>
<evidence type="ECO:0000313" key="2">
    <source>
        <dbReference type="Proteomes" id="UP000254326"/>
    </source>
</evidence>
<proteinExistence type="predicted"/>
<accession>A0A370U973</accession>
<sequence>MRRHEQREIWLTPNEFKHVNKRECLVWICHDNDHVELVKYHPPHFINSSIIPELLIKRVAHIVVPQAPKEGIIQ</sequence>
<reference evidence="1 2" key="1">
    <citation type="submission" date="2018-06" db="EMBL/GenBank/DDBJ databases">
        <title>Marinomonas sp. YLB-05 draft genome sequence.</title>
        <authorList>
            <person name="Yu L."/>
            <person name="Tang X."/>
        </authorList>
    </citation>
    <scope>NUCLEOTIDE SEQUENCE [LARGE SCALE GENOMIC DNA]</scope>
    <source>
        <strain evidence="1 2">YLB-05</strain>
    </source>
</reference>
<evidence type="ECO:0000313" key="1">
    <source>
        <dbReference type="EMBL" id="RDL44322.1"/>
    </source>
</evidence>
<dbReference type="AlphaFoldDB" id="A0A370U973"/>
<comment type="caution">
    <text evidence="1">The sequence shown here is derived from an EMBL/GenBank/DDBJ whole genome shotgun (WGS) entry which is preliminary data.</text>
</comment>
<protein>
    <submittedName>
        <fullName evidence="1">Uncharacterized protein</fullName>
    </submittedName>
</protein>
<organism evidence="1 2">
    <name type="scientific">Marinomonas piezotolerans</name>
    <dbReference type="NCBI Taxonomy" id="2213058"/>
    <lineage>
        <taxon>Bacteria</taxon>
        <taxon>Pseudomonadati</taxon>
        <taxon>Pseudomonadota</taxon>
        <taxon>Gammaproteobacteria</taxon>
        <taxon>Oceanospirillales</taxon>
        <taxon>Oceanospirillaceae</taxon>
        <taxon>Marinomonas</taxon>
    </lineage>
</organism>
<gene>
    <name evidence="1" type="ORF">DN730_07915</name>
</gene>
<keyword evidence="2" id="KW-1185">Reference proteome</keyword>
<name>A0A370U973_9GAMM</name>